<evidence type="ECO:0000256" key="2">
    <source>
        <dbReference type="ARBA" id="ARBA00004123"/>
    </source>
</evidence>
<evidence type="ECO:0000256" key="7">
    <source>
        <dbReference type="ARBA" id="ARBA00022454"/>
    </source>
</evidence>
<evidence type="ECO:0000313" key="20">
    <source>
        <dbReference type="Ensembl" id="ENSSFOP00015029275.1"/>
    </source>
</evidence>
<evidence type="ECO:0000256" key="1">
    <source>
        <dbReference type="ARBA" id="ARBA00000900"/>
    </source>
</evidence>
<keyword evidence="13 18" id="KW-0862">Zinc</keyword>
<dbReference type="Proteomes" id="UP000694397">
    <property type="component" value="Chromosome 5"/>
</dbReference>
<evidence type="ECO:0000256" key="4">
    <source>
        <dbReference type="ARBA" id="ARBA00010258"/>
    </source>
</evidence>
<evidence type="ECO:0000313" key="21">
    <source>
        <dbReference type="Proteomes" id="UP000694397"/>
    </source>
</evidence>
<evidence type="ECO:0000256" key="17">
    <source>
        <dbReference type="ARBA" id="ARBA00023242"/>
    </source>
</evidence>
<reference evidence="20 21" key="1">
    <citation type="submission" date="2019-04" db="EMBL/GenBank/DDBJ databases">
        <authorList>
            <consortium name="Wellcome Sanger Institute Data Sharing"/>
        </authorList>
    </citation>
    <scope>NUCLEOTIDE SEQUENCE [LARGE SCALE GENOMIC DNA]</scope>
</reference>
<dbReference type="GO" id="GO:0000724">
    <property type="term" value="P:double-strand break repair via homologous recombination"/>
    <property type="evidence" value="ECO:0007669"/>
    <property type="project" value="TreeGrafter"/>
</dbReference>
<keyword evidence="10 18" id="KW-0227">DNA damage</keyword>
<dbReference type="FunFam" id="3.90.1150.220:FF:000001">
    <property type="entry name" value="Non-structural maintenance of chromosomes element 1 homolog"/>
    <property type="match status" value="1"/>
</dbReference>
<dbReference type="InterPro" id="IPR013083">
    <property type="entry name" value="Znf_RING/FYVE/PHD"/>
</dbReference>
<dbReference type="Ensembl" id="ENSSFOT00015029610.2">
    <property type="protein sequence ID" value="ENSSFOP00015029275.1"/>
    <property type="gene ID" value="ENSSFOG00015018821.2"/>
</dbReference>
<dbReference type="EC" id="2.3.2.27" evidence="5 18"/>
<comment type="function">
    <text evidence="18">RING-type zinc finger-containing E3 ubiquitin ligase that assembles with melanoma antigen protein (MAGE) to catalyze the direct transfer of ubiquitin from E2 ubiquitin-conjugating enzyme to a specific substrate. Involved in maintenance of genome integrity, DNA damage response and DNA repair.</text>
</comment>
<comment type="subunit">
    <text evidence="18">Component of the Smc5-Smc6 complex.</text>
</comment>
<dbReference type="InterPro" id="IPR014857">
    <property type="entry name" value="Nse1_RING_C4HC3-type"/>
</dbReference>
<dbReference type="Gene3D" id="3.90.1150.220">
    <property type="match status" value="1"/>
</dbReference>
<evidence type="ECO:0000256" key="10">
    <source>
        <dbReference type="ARBA" id="ARBA00022763"/>
    </source>
</evidence>
<comment type="similarity">
    <text evidence="4 18">Belongs to the NSE1 family.</text>
</comment>
<evidence type="ECO:0000256" key="12">
    <source>
        <dbReference type="ARBA" id="ARBA00022786"/>
    </source>
</evidence>
<dbReference type="GO" id="GO:0030915">
    <property type="term" value="C:Smc5-Smc6 complex"/>
    <property type="evidence" value="ECO:0007669"/>
    <property type="project" value="UniProtKB-UniRule"/>
</dbReference>
<evidence type="ECO:0000256" key="9">
    <source>
        <dbReference type="ARBA" id="ARBA00022723"/>
    </source>
</evidence>
<keyword evidence="8 18" id="KW-0808">Transferase</keyword>
<keyword evidence="14" id="KW-0779">Telomere</keyword>
<evidence type="ECO:0000256" key="8">
    <source>
        <dbReference type="ARBA" id="ARBA00022679"/>
    </source>
</evidence>
<dbReference type="KEGG" id="sfm:108932966"/>
<dbReference type="Gene3D" id="1.10.10.10">
    <property type="entry name" value="Winged helix-like DNA-binding domain superfamily/Winged helix DNA-binding domain"/>
    <property type="match status" value="1"/>
</dbReference>
<name>A0A8C9S3Q4_SCLFO</name>
<dbReference type="GO" id="GO:0008270">
    <property type="term" value="F:zinc ion binding"/>
    <property type="evidence" value="ECO:0007669"/>
    <property type="project" value="UniProtKB-KW"/>
</dbReference>
<dbReference type="PANTHER" id="PTHR20973:SF0">
    <property type="entry name" value="NON-STRUCTURAL MAINTENANCE OF CHROMOSOMES ELEMENT 1 HOMOLOG"/>
    <property type="match status" value="1"/>
</dbReference>
<dbReference type="PANTHER" id="PTHR20973">
    <property type="entry name" value="NON-SMC ELEMENT 1-RELATED"/>
    <property type="match status" value="1"/>
</dbReference>
<reference evidence="20" key="3">
    <citation type="submission" date="2025-09" db="UniProtKB">
        <authorList>
            <consortium name="Ensembl"/>
        </authorList>
    </citation>
    <scope>IDENTIFICATION</scope>
</reference>
<keyword evidence="7" id="KW-0158">Chromosome</keyword>
<dbReference type="Pfam" id="PF07574">
    <property type="entry name" value="SMC_Nse1"/>
    <property type="match status" value="1"/>
</dbReference>
<keyword evidence="9 18" id="KW-0479">Metal-binding</keyword>
<dbReference type="FunFam" id="1.10.10.10:FF:000270">
    <property type="entry name" value="Non-structural maintenance of chromosomes element 1 homolog"/>
    <property type="match status" value="1"/>
</dbReference>
<evidence type="ECO:0000256" key="5">
    <source>
        <dbReference type="ARBA" id="ARBA00012483"/>
    </source>
</evidence>
<gene>
    <name evidence="20" type="primary">NSMCE1</name>
    <name evidence="20" type="synonym">nsmce1</name>
</gene>
<accession>A0A8C9S3Q4</accession>
<keyword evidence="16 18" id="KW-0234">DNA repair</keyword>
<dbReference type="OrthoDB" id="185455at2759"/>
<evidence type="ECO:0000259" key="19">
    <source>
        <dbReference type="Pfam" id="PF08746"/>
    </source>
</evidence>
<keyword evidence="15 18" id="KW-0233">DNA recombination</keyword>
<protein>
    <recommendedName>
        <fullName evidence="6 18">Non-structural maintenance of chromosomes element 1 homolog</fullName>
        <ecNumber evidence="5 18">2.3.2.27</ecNumber>
    </recommendedName>
</protein>
<keyword evidence="11 18" id="KW-0863">Zinc-finger</keyword>
<keyword evidence="21" id="KW-1185">Reference proteome</keyword>
<reference evidence="20" key="2">
    <citation type="submission" date="2025-08" db="UniProtKB">
        <authorList>
            <consortium name="Ensembl"/>
        </authorList>
    </citation>
    <scope>IDENTIFICATION</scope>
</reference>
<evidence type="ECO:0000256" key="14">
    <source>
        <dbReference type="ARBA" id="ARBA00022895"/>
    </source>
</evidence>
<dbReference type="Gene3D" id="3.30.40.10">
    <property type="entry name" value="Zinc/RING finger domain, C3HC4 (zinc finger)"/>
    <property type="match status" value="1"/>
</dbReference>
<evidence type="ECO:0000256" key="18">
    <source>
        <dbReference type="RuleBase" id="RU368018"/>
    </source>
</evidence>
<evidence type="ECO:0000256" key="15">
    <source>
        <dbReference type="ARBA" id="ARBA00023172"/>
    </source>
</evidence>
<keyword evidence="12 18" id="KW-0833">Ubl conjugation pathway</keyword>
<evidence type="ECO:0000256" key="11">
    <source>
        <dbReference type="ARBA" id="ARBA00022771"/>
    </source>
</evidence>
<dbReference type="AlphaFoldDB" id="A0A8C9S3Q4"/>
<comment type="catalytic activity">
    <reaction evidence="1 18">
        <text>S-ubiquitinyl-[E2 ubiquitin-conjugating enzyme]-L-cysteine + [acceptor protein]-L-lysine = [E2 ubiquitin-conjugating enzyme]-L-cysteine + N(6)-ubiquitinyl-[acceptor protein]-L-lysine.</text>
        <dbReference type="EC" id="2.3.2.27"/>
    </reaction>
</comment>
<keyword evidence="17 18" id="KW-0539">Nucleus</keyword>
<evidence type="ECO:0000256" key="16">
    <source>
        <dbReference type="ARBA" id="ARBA00023204"/>
    </source>
</evidence>
<dbReference type="CTD" id="197370"/>
<evidence type="ECO:0000256" key="13">
    <source>
        <dbReference type="ARBA" id="ARBA00022833"/>
    </source>
</evidence>
<evidence type="ECO:0000256" key="3">
    <source>
        <dbReference type="ARBA" id="ARBA00004574"/>
    </source>
</evidence>
<dbReference type="InterPro" id="IPR036388">
    <property type="entry name" value="WH-like_DNA-bd_sf"/>
</dbReference>
<evidence type="ECO:0000256" key="6">
    <source>
        <dbReference type="ARBA" id="ARBA00019422"/>
    </source>
</evidence>
<dbReference type="GO" id="GO:0000781">
    <property type="term" value="C:chromosome, telomeric region"/>
    <property type="evidence" value="ECO:0007669"/>
    <property type="project" value="UniProtKB-SubCell"/>
</dbReference>
<organism evidence="20 21">
    <name type="scientific">Scleropages formosus</name>
    <name type="common">Asian bonytongue</name>
    <name type="synonym">Osteoglossum formosum</name>
    <dbReference type="NCBI Taxonomy" id="113540"/>
    <lineage>
        <taxon>Eukaryota</taxon>
        <taxon>Metazoa</taxon>
        <taxon>Chordata</taxon>
        <taxon>Craniata</taxon>
        <taxon>Vertebrata</taxon>
        <taxon>Euteleostomi</taxon>
        <taxon>Actinopterygii</taxon>
        <taxon>Neopterygii</taxon>
        <taxon>Teleostei</taxon>
        <taxon>Osteoglossocephala</taxon>
        <taxon>Osteoglossomorpha</taxon>
        <taxon>Osteoglossiformes</taxon>
        <taxon>Osteoglossidae</taxon>
        <taxon>Scleropages</taxon>
    </lineage>
</organism>
<dbReference type="CDD" id="cd16493">
    <property type="entry name" value="RING-CH-C4HC3_NSE1"/>
    <property type="match status" value="1"/>
</dbReference>
<dbReference type="GO" id="GO:0061630">
    <property type="term" value="F:ubiquitin protein ligase activity"/>
    <property type="evidence" value="ECO:0007669"/>
    <property type="project" value="UniProtKB-UniRule"/>
</dbReference>
<dbReference type="Pfam" id="PF08746">
    <property type="entry name" value="zf-RING-like"/>
    <property type="match status" value="1"/>
</dbReference>
<dbReference type="RefSeq" id="XP_018605213.1">
    <property type="nucleotide sequence ID" value="XM_018749697.2"/>
</dbReference>
<dbReference type="InterPro" id="IPR011513">
    <property type="entry name" value="Nse1"/>
</dbReference>
<dbReference type="GeneTree" id="ENSGT00390000009084"/>
<proteinExistence type="inferred from homology"/>
<comment type="subcellular location">
    <subcellularLocation>
        <location evidence="3">Chromosome</location>
        <location evidence="3">Telomere</location>
    </subcellularLocation>
    <subcellularLocation>
        <location evidence="2 18">Nucleus</location>
    </subcellularLocation>
</comment>
<feature type="domain" description="Non-structural maintenance of chromosomes element 1 RING C4HC3-type" evidence="19">
    <location>
        <begin position="185"/>
        <end position="227"/>
    </location>
</feature>
<dbReference type="GO" id="GO:0005634">
    <property type="term" value="C:nucleus"/>
    <property type="evidence" value="ECO:0007669"/>
    <property type="project" value="UniProtKB-SubCell"/>
</dbReference>
<dbReference type="GeneID" id="108932966"/>
<sequence>MAVTLFDSHRRFLQTIMCNGIMEGSKAKAVHRHCCEVYHTPYTDDSLDEFIDLINSYLQPLFMQIRKGMSEDDGLQYYTLVNMAETDITRMSSDYADNELELFRKTMDLIVDSENGTASSTDVLNCADSLQTKKMKKKETEQVLSRLVQDKWLNEKHGEYTLSTRCIMEMEQYIRNIYQDLVKSCAICHNIAFQSQMCCNPSCGIKIHIPCAARYYKGRVDPRCPACSKFWPHEIPAIRTSSQVSTLSPPVASAISTSQSRRMR</sequence>